<evidence type="ECO:0000256" key="1">
    <source>
        <dbReference type="SAM" id="SignalP"/>
    </source>
</evidence>
<evidence type="ECO:0008006" key="4">
    <source>
        <dbReference type="Google" id="ProtNLM"/>
    </source>
</evidence>
<gene>
    <name evidence="2" type="ORF">KEF85_15945</name>
</gene>
<organism evidence="2 3">
    <name type="scientific">Methylomonas paludis</name>
    <dbReference type="NCBI Taxonomy" id="1173101"/>
    <lineage>
        <taxon>Bacteria</taxon>
        <taxon>Pseudomonadati</taxon>
        <taxon>Pseudomonadota</taxon>
        <taxon>Gammaproteobacteria</taxon>
        <taxon>Methylococcales</taxon>
        <taxon>Methylococcaceae</taxon>
        <taxon>Methylomonas</taxon>
    </lineage>
</organism>
<dbReference type="EMBL" id="CP073754">
    <property type="protein sequence ID" value="QWF70784.1"/>
    <property type="molecule type" value="Genomic_DNA"/>
</dbReference>
<accession>A0A975MNA1</accession>
<evidence type="ECO:0000313" key="3">
    <source>
        <dbReference type="Proteomes" id="UP000676649"/>
    </source>
</evidence>
<sequence length="128" mass="14405">MKTITTLISLLALLSAFAAHADVKLEDNSKILGKWKVTAESLGLEKNKKLLNVSWDFQKDGTLMTKGEDTLGRTSEMDIAVKYFVENGVVRKQTSPGREKYETCTAVELSHTDLILKCTNLYFFLTRK</sequence>
<keyword evidence="3" id="KW-1185">Reference proteome</keyword>
<name>A0A975MNA1_9GAMM</name>
<reference evidence="2" key="1">
    <citation type="submission" date="2021-04" db="EMBL/GenBank/DDBJ databases">
        <title>Draft genome sequence data of methanotrophic Methylovulum sp. strain S1L and Methylomonas sp. strain S2AM isolated from boreal lake water columns.</title>
        <authorList>
            <person name="Rissanen A.J."/>
            <person name="Mangayil R."/>
            <person name="Svenning M.M."/>
            <person name="Khanongnuch R."/>
        </authorList>
    </citation>
    <scope>NUCLEOTIDE SEQUENCE</scope>
    <source>
        <strain evidence="2">S2AM</strain>
    </source>
</reference>
<protein>
    <recommendedName>
        <fullName evidence="4">Lipocalin-like domain-containing protein</fullName>
    </recommendedName>
</protein>
<dbReference type="Proteomes" id="UP000676649">
    <property type="component" value="Chromosome"/>
</dbReference>
<keyword evidence="1" id="KW-0732">Signal</keyword>
<dbReference type="AlphaFoldDB" id="A0A975MNA1"/>
<evidence type="ECO:0000313" key="2">
    <source>
        <dbReference type="EMBL" id="QWF70784.1"/>
    </source>
</evidence>
<dbReference type="RefSeq" id="WP_215582224.1">
    <property type="nucleotide sequence ID" value="NZ_CP073754.1"/>
</dbReference>
<proteinExistence type="predicted"/>
<dbReference type="KEGG" id="mpad:KEF85_15945"/>
<feature type="chain" id="PRO_5037616730" description="Lipocalin-like domain-containing protein" evidence="1">
    <location>
        <begin position="22"/>
        <end position="128"/>
    </location>
</feature>
<feature type="signal peptide" evidence="1">
    <location>
        <begin position="1"/>
        <end position="21"/>
    </location>
</feature>